<name>A0AAD6SIE8_9AGAR</name>
<sequence length="330" mass="36196">MYVLYVSTALLASKQTRKQPVQRVSQRIQRVSQRACHCPHVAFRGTRASGECAHTQAVRVREAGEGRQWDTAQECTSAGPTRTQMQWGTSLRTLSAGTRYSVPPSRMRGLDTHRLRSRGRAPIHPRQVQQGLRNGCQFTEVDSVGVGVRRCPRGRIRRGIEWGEEGGRGGVMQGDGMQKIEEKASRRRADVYAPAQVVYVHGTTMDEWMSRRMRGCAVYTPSARDEQSPLDVPCSLRVLVVRITSLDGIGEFEGNSVSVSASVYCERLCREGKGKRGDKGGKQPPAVLCAQHGVHLLVALVVWRAGDGAEAGESEEEDGSVTVTAVAEEP</sequence>
<dbReference type="Proteomes" id="UP001218188">
    <property type="component" value="Unassembled WGS sequence"/>
</dbReference>
<dbReference type="EMBL" id="JARJCM010000144">
    <property type="protein sequence ID" value="KAJ7026052.1"/>
    <property type="molecule type" value="Genomic_DNA"/>
</dbReference>
<evidence type="ECO:0000313" key="3">
    <source>
        <dbReference type="Proteomes" id="UP001218188"/>
    </source>
</evidence>
<evidence type="ECO:0000256" key="1">
    <source>
        <dbReference type="SAM" id="MobiDB-lite"/>
    </source>
</evidence>
<comment type="caution">
    <text evidence="2">The sequence shown here is derived from an EMBL/GenBank/DDBJ whole genome shotgun (WGS) entry which is preliminary data.</text>
</comment>
<protein>
    <submittedName>
        <fullName evidence="2">Uncharacterized protein</fullName>
    </submittedName>
</protein>
<feature type="compositionally biased region" description="Acidic residues" evidence="1">
    <location>
        <begin position="310"/>
        <end position="319"/>
    </location>
</feature>
<organism evidence="2 3">
    <name type="scientific">Mycena alexandri</name>
    <dbReference type="NCBI Taxonomy" id="1745969"/>
    <lineage>
        <taxon>Eukaryota</taxon>
        <taxon>Fungi</taxon>
        <taxon>Dikarya</taxon>
        <taxon>Basidiomycota</taxon>
        <taxon>Agaricomycotina</taxon>
        <taxon>Agaricomycetes</taxon>
        <taxon>Agaricomycetidae</taxon>
        <taxon>Agaricales</taxon>
        <taxon>Marasmiineae</taxon>
        <taxon>Mycenaceae</taxon>
        <taxon>Mycena</taxon>
    </lineage>
</organism>
<dbReference type="AlphaFoldDB" id="A0AAD6SIE8"/>
<keyword evidence="3" id="KW-1185">Reference proteome</keyword>
<gene>
    <name evidence="2" type="ORF">C8F04DRAFT_1190866</name>
</gene>
<evidence type="ECO:0000313" key="2">
    <source>
        <dbReference type="EMBL" id="KAJ7026052.1"/>
    </source>
</evidence>
<reference evidence="2" key="1">
    <citation type="submission" date="2023-03" db="EMBL/GenBank/DDBJ databases">
        <title>Massive genome expansion in bonnet fungi (Mycena s.s.) driven by repeated elements and novel gene families across ecological guilds.</title>
        <authorList>
            <consortium name="Lawrence Berkeley National Laboratory"/>
            <person name="Harder C.B."/>
            <person name="Miyauchi S."/>
            <person name="Viragh M."/>
            <person name="Kuo A."/>
            <person name="Thoen E."/>
            <person name="Andreopoulos B."/>
            <person name="Lu D."/>
            <person name="Skrede I."/>
            <person name="Drula E."/>
            <person name="Henrissat B."/>
            <person name="Morin E."/>
            <person name="Kohler A."/>
            <person name="Barry K."/>
            <person name="LaButti K."/>
            <person name="Morin E."/>
            <person name="Salamov A."/>
            <person name="Lipzen A."/>
            <person name="Mereny Z."/>
            <person name="Hegedus B."/>
            <person name="Baldrian P."/>
            <person name="Stursova M."/>
            <person name="Weitz H."/>
            <person name="Taylor A."/>
            <person name="Grigoriev I.V."/>
            <person name="Nagy L.G."/>
            <person name="Martin F."/>
            <person name="Kauserud H."/>
        </authorList>
    </citation>
    <scope>NUCLEOTIDE SEQUENCE</scope>
    <source>
        <strain evidence="2">CBHHK200</strain>
    </source>
</reference>
<accession>A0AAD6SIE8</accession>
<feature type="region of interest" description="Disordered" evidence="1">
    <location>
        <begin position="309"/>
        <end position="330"/>
    </location>
</feature>
<proteinExistence type="predicted"/>